<name>A0A8S0VQ84_CYCAE</name>
<keyword evidence="1" id="KW-1133">Transmembrane helix</keyword>
<organism evidence="2 3">
    <name type="scientific">Cyclocybe aegerita</name>
    <name type="common">Black poplar mushroom</name>
    <name type="synonym">Agrocybe aegerita</name>
    <dbReference type="NCBI Taxonomy" id="1973307"/>
    <lineage>
        <taxon>Eukaryota</taxon>
        <taxon>Fungi</taxon>
        <taxon>Dikarya</taxon>
        <taxon>Basidiomycota</taxon>
        <taxon>Agaricomycotina</taxon>
        <taxon>Agaricomycetes</taxon>
        <taxon>Agaricomycetidae</taxon>
        <taxon>Agaricales</taxon>
        <taxon>Agaricineae</taxon>
        <taxon>Bolbitiaceae</taxon>
        <taxon>Cyclocybe</taxon>
    </lineage>
</organism>
<proteinExistence type="predicted"/>
<gene>
    <name evidence="2" type="ORF">AAE3_LOCUS1320</name>
</gene>
<sequence>MKFPLTSSSDNSQADCHYRRKQLSDIIFSRSSVFLVVSALACAGAISATSILDALTDTCKNALQGVLVPPHAECLNLGSFLSLAIVDKQVSSAGASLPSLTTLPRVALAAQDLETFGICISPAVILGYAQRFYPTVRQIECLKDNAENELCVPQTISNLETVVGKLGVDDLQWNNLLEKVRALFSSNISNIAGTNCIKAAFTITSKVFPSPQLLFQTNQTMGSCCEEGLTDGKLVEGISQTSVKTGVFALKTGTGYALKFIPVGTFFTMIITTFGRLAFLA</sequence>
<dbReference type="Proteomes" id="UP000467700">
    <property type="component" value="Unassembled WGS sequence"/>
</dbReference>
<reference evidence="2 3" key="1">
    <citation type="submission" date="2020-01" db="EMBL/GenBank/DDBJ databases">
        <authorList>
            <person name="Gupta K D."/>
        </authorList>
    </citation>
    <scope>NUCLEOTIDE SEQUENCE [LARGE SCALE GENOMIC DNA]</scope>
</reference>
<dbReference type="OrthoDB" id="2536450at2759"/>
<dbReference type="AlphaFoldDB" id="A0A8S0VQ84"/>
<comment type="caution">
    <text evidence="2">The sequence shown here is derived from an EMBL/GenBank/DDBJ whole genome shotgun (WGS) entry which is preliminary data.</text>
</comment>
<evidence type="ECO:0000313" key="2">
    <source>
        <dbReference type="EMBL" id="CAA7259078.1"/>
    </source>
</evidence>
<evidence type="ECO:0000313" key="3">
    <source>
        <dbReference type="Proteomes" id="UP000467700"/>
    </source>
</evidence>
<accession>A0A8S0VQ84</accession>
<feature type="transmembrane region" description="Helical" evidence="1">
    <location>
        <begin position="27"/>
        <end position="52"/>
    </location>
</feature>
<keyword evidence="1" id="KW-0812">Transmembrane</keyword>
<evidence type="ECO:0000256" key="1">
    <source>
        <dbReference type="SAM" id="Phobius"/>
    </source>
</evidence>
<keyword evidence="1" id="KW-0472">Membrane</keyword>
<protein>
    <submittedName>
        <fullName evidence="2">Uncharacterized protein</fullName>
    </submittedName>
</protein>
<keyword evidence="3" id="KW-1185">Reference proteome</keyword>
<dbReference type="EMBL" id="CACVBS010000013">
    <property type="protein sequence ID" value="CAA7259078.1"/>
    <property type="molecule type" value="Genomic_DNA"/>
</dbReference>